<accession>A0A1H6NZD0</accession>
<protein>
    <submittedName>
        <fullName evidence="1">HEAT repeat</fullName>
    </submittedName>
</protein>
<dbReference type="Proteomes" id="UP000182272">
    <property type="component" value="Chromosome I"/>
</dbReference>
<dbReference type="InterPro" id="IPR016024">
    <property type="entry name" value="ARM-type_fold"/>
</dbReference>
<gene>
    <name evidence="1" type="ORF">SAMN05216581_3353</name>
</gene>
<name>A0A1H6NZD0_9PSED</name>
<evidence type="ECO:0000313" key="2">
    <source>
        <dbReference type="Proteomes" id="UP000182272"/>
    </source>
</evidence>
<reference evidence="1 2" key="1">
    <citation type="submission" date="2016-10" db="EMBL/GenBank/DDBJ databases">
        <authorList>
            <person name="de Groot N.N."/>
        </authorList>
    </citation>
    <scope>NUCLEOTIDE SEQUENCE [LARGE SCALE GENOMIC DNA]</scope>
    <source>
        <strain evidence="1 2">LMG 2158</strain>
    </source>
</reference>
<dbReference type="OrthoDB" id="7033655at2"/>
<organism evidence="1 2">
    <name type="scientific">Pseudomonas asplenii</name>
    <dbReference type="NCBI Taxonomy" id="53407"/>
    <lineage>
        <taxon>Bacteria</taxon>
        <taxon>Pseudomonadati</taxon>
        <taxon>Pseudomonadota</taxon>
        <taxon>Gammaproteobacteria</taxon>
        <taxon>Pseudomonadales</taxon>
        <taxon>Pseudomonadaceae</taxon>
        <taxon>Pseudomonas</taxon>
    </lineage>
</organism>
<dbReference type="EMBL" id="LT629972">
    <property type="protein sequence ID" value="SEI17332.1"/>
    <property type="molecule type" value="Genomic_DNA"/>
</dbReference>
<dbReference type="Gene3D" id="1.25.10.10">
    <property type="entry name" value="Leucine-rich Repeat Variant"/>
    <property type="match status" value="1"/>
</dbReference>
<evidence type="ECO:0000313" key="1">
    <source>
        <dbReference type="EMBL" id="SEI17332.1"/>
    </source>
</evidence>
<proteinExistence type="predicted"/>
<dbReference type="RefSeq" id="WP_019362972.1">
    <property type="nucleotide sequence ID" value="NZ_LT629972.1"/>
</dbReference>
<dbReference type="InterPro" id="IPR011989">
    <property type="entry name" value="ARM-like"/>
</dbReference>
<sequence length="1687" mass="189068">MSGGISAIRGFDYQATVILEMLFEHFEQHGPSASVRPEGQDDLDLRWTEAGVDCRRFVQIKKPTEDALTRPAPSPWTLADVARELLPDAITRLMDNDHKQVWVLGDEVAPLARRVLEARPDEYSKPTSEYWSMIHSLARKKAQAHFPSDSAVAKAAAKWRVPKSLPIVSTETLSALATAANTFAQRHDPTGTEFAQIYIQETVRLHTHLPGILHRIQIFGSNGTEVEVAERVMLRLERSYGLQRSVIEHTLFRNLRGFINDISKQPARSFNRVELETELRCVWPQMVPIKAPPPLEEDYVRRPALVASLTDPWTGAAIEVSGISGSGKTRLATEALELSQQTRPNRITLYAEVRSGVSLRDCLVGTTFHLRRLGIEKPFSVAIQPDKADEGVLIDLADVLSEISNECLLLLDLVEGNEPSGFARDLATFIRAMKSNMLRLMIFGQERGLRELNNFEQMQLGVRSLNAPGLSFEEFVTLVGQHHANPDRARLHSLYQQITAGRATGLYVSLAQALARSRTIDEMAAVTALPAEDRLASAERSRFARVSESARIAAEKLTCFALPFSRSEAEEVFLNENIGRAIRELLDLGLLRRHDNETFEMHETVRAGLEQLISPQTRRNAHGELAAWYQVREQIGAVIFHLEQAGQRQEAQIKARDAFLKGNSWNAIWPYVNRNKLISAHEVVIIIADLKRVKADYLLPDIFKELEGAPQALWDLIHEQSARMFADPEWARPIFEALIELEPSYLDDLLQLIVQHPHSPEARADALTWLSIASRRRKGTIAPSTLALLDRQSEVVQRSMLTLFLHSGRTALEHALHHIWKNPNLIEPGHGRGSSTFYLKIYNPEDVTDLLMAIPQVSITEMVRTRGPLMGSIGSLVWRERKHLQAPCVAVLQAQILHSDALVNAIRILLYLGEPTILDLCTALCIRSDSAGALAKLIPAMVPALVDWHSYEAEVQDDSVEFSLRAQALITLAWSGSRLDNVLERLKLIDSPESLRWVPILRILATVTPFVAAIPILEEELTIKDEKRELLVPSIITQQGQVPGPSVTKLLLRALTHHNPWIRVNAATALTRRRDRAALPHLIRFYRQETVSEVQVVLAATILASGATSAADLTGCIGTPAAELWWCVLANRTRDLNAAERLVSIAIDHDQPWQVRRAAIAAAGRLPYEESLAHIESAVMAERSPLRLDHHRSLLTHDAITSIIPEAAWSMRQIYHSDRAGFINCFEPYFNSFWKGSLDPAGLPTGSVTATWLYDQLESTELDKLLNALHIPLLQAAVLRSLRLCERPDRIDVHMAEADHVWLAVRALLERSKLEERGPELSQRLQALVARAMWNDDSVVNDLLNKLAILPAANTEAEIVLPHVSERKQLANSPLSFQTVVRLLSGDLAELLPDTFLVLEPLEIEQCKTLISLAEPARDPVLGETIFTAAVAFTKEGHRVGQSFTSYGGGKSLPNRLRPAIAAANTFGLQASWHTKQLHGPLSETYTSDFLACIAAQGNAERFYTAMAEAEETLMPALCKEAHSLSAQLEIDGRLIPSLTRFLHVGDDDFFEGICILAKQVTVPEIQPVLESLLHRWTQRFDIKADHPQNNEAFSLWNALFRLTENQYFNTIPNWAEHLQTVLMAPMSWYHSQSIVRILERDPGSYFLIEARLFKESNWEHYFRDEVDRLDCSADTLFSKVQNTAAH</sequence>
<dbReference type="Pfam" id="PF13646">
    <property type="entry name" value="HEAT_2"/>
    <property type="match status" value="1"/>
</dbReference>
<dbReference type="SUPFAM" id="SSF48371">
    <property type="entry name" value="ARM repeat"/>
    <property type="match status" value="1"/>
</dbReference>